<gene>
    <name evidence="5" type="ORF">Poly21_46680</name>
</gene>
<dbReference type="Gene3D" id="3.40.50.1820">
    <property type="entry name" value="alpha/beta hydrolase"/>
    <property type="match status" value="1"/>
</dbReference>
<evidence type="ECO:0000256" key="1">
    <source>
        <dbReference type="ARBA" id="ARBA00022801"/>
    </source>
</evidence>
<feature type="domain" description="Peptidase S9 prolyl oligopeptidase catalytic" evidence="4">
    <location>
        <begin position="342"/>
        <end position="473"/>
    </location>
</feature>
<feature type="compositionally biased region" description="Low complexity" evidence="2">
    <location>
        <begin position="178"/>
        <end position="192"/>
    </location>
</feature>
<keyword evidence="3" id="KW-0472">Membrane</keyword>
<dbReference type="InterPro" id="IPR001375">
    <property type="entry name" value="Peptidase_S9_cat"/>
</dbReference>
<dbReference type="PANTHER" id="PTHR22946:SF9">
    <property type="entry name" value="POLYKETIDE TRANSFERASE AF380"/>
    <property type="match status" value="1"/>
</dbReference>
<feature type="transmembrane region" description="Helical" evidence="3">
    <location>
        <begin position="136"/>
        <end position="164"/>
    </location>
</feature>
<comment type="caution">
    <text evidence="5">The sequence shown here is derived from an EMBL/GenBank/DDBJ whole genome shotgun (WGS) entry which is preliminary data.</text>
</comment>
<keyword evidence="6" id="KW-1185">Reference proteome</keyword>
<accession>A0A5C6BGC9</accession>
<organism evidence="5 6">
    <name type="scientific">Allorhodopirellula heiligendammensis</name>
    <dbReference type="NCBI Taxonomy" id="2714739"/>
    <lineage>
        <taxon>Bacteria</taxon>
        <taxon>Pseudomonadati</taxon>
        <taxon>Planctomycetota</taxon>
        <taxon>Planctomycetia</taxon>
        <taxon>Pirellulales</taxon>
        <taxon>Pirellulaceae</taxon>
        <taxon>Allorhodopirellula</taxon>
    </lineage>
</organism>
<reference evidence="5 6" key="1">
    <citation type="journal article" date="2020" name="Antonie Van Leeuwenhoek">
        <title>Rhodopirellula heiligendammensis sp. nov., Rhodopirellula pilleata sp. nov., and Rhodopirellula solitaria sp. nov. isolated from natural or artificial marine surfaces in Northern Germany and California, USA, and emended description of the genus Rhodopirellula.</title>
        <authorList>
            <person name="Kallscheuer N."/>
            <person name="Wiegand S."/>
            <person name="Jogler M."/>
            <person name="Boedeker C."/>
            <person name="Peeters S.H."/>
            <person name="Rast P."/>
            <person name="Heuer A."/>
            <person name="Jetten M.S.M."/>
            <person name="Rohde M."/>
            <person name="Jogler C."/>
        </authorList>
    </citation>
    <scope>NUCLEOTIDE SEQUENCE [LARGE SCALE GENOMIC DNA]</scope>
    <source>
        <strain evidence="5 6">Poly21</strain>
    </source>
</reference>
<dbReference type="GO" id="GO:0052689">
    <property type="term" value="F:carboxylic ester hydrolase activity"/>
    <property type="evidence" value="ECO:0007669"/>
    <property type="project" value="UniProtKB-ARBA"/>
</dbReference>
<keyword evidence="1 5" id="KW-0378">Hydrolase</keyword>
<evidence type="ECO:0000313" key="6">
    <source>
        <dbReference type="Proteomes" id="UP000319908"/>
    </source>
</evidence>
<feature type="region of interest" description="Disordered" evidence="2">
    <location>
        <begin position="177"/>
        <end position="198"/>
    </location>
</feature>
<evidence type="ECO:0000259" key="4">
    <source>
        <dbReference type="Pfam" id="PF00326"/>
    </source>
</evidence>
<evidence type="ECO:0000313" key="5">
    <source>
        <dbReference type="EMBL" id="TWU10762.1"/>
    </source>
</evidence>
<sequence length="492" mass="51647">MSDKIMVQCSHCDKRLRATPAAQARRARCPACQTVLTIPATTDTPLSINRESAPTHPQGSESNPQSSGQTSRMPRPVVAATEQEPVPAVPPASDPLDFDHFSDNPYLHSAPIRTIPPTSNRLATASSETNKNLVPAWLMVGLAGGGIAAAALFVGGAVALWSVLSITTSVAAPSETLAAPSGSSGVASPTTPQHALPPARAIDPAKLGYVDLPPLGAEEETFPSGVTSYFVRLSGSADKPAGRMQMRIYLPPGEHGMGALPCVLVAPAGTPLLHGVDLDQNTDYHDETLPYAEAGMVVIAYSLDGPVSEAAQQNEQILMGELATQFPRFRDAGGGVANGRMAVQYALQQLPMVDSERINCAGHSSAATVALLLAAAEPKINRVAAFAAAYDLESRMADVVSNPSIQQLLPGVGAFVMKTSPINVTHSIECPVLVFHARDDTNVPIGDAEKFIAKLRRSNKEVDPIIVTSGGHYQSMIDQGIPAAIKFFSSSD</sequence>
<dbReference type="EMBL" id="SJPU01000003">
    <property type="protein sequence ID" value="TWU10762.1"/>
    <property type="molecule type" value="Genomic_DNA"/>
</dbReference>
<dbReference type="InterPro" id="IPR029058">
    <property type="entry name" value="AB_hydrolase_fold"/>
</dbReference>
<evidence type="ECO:0000256" key="2">
    <source>
        <dbReference type="SAM" id="MobiDB-lite"/>
    </source>
</evidence>
<name>A0A5C6BGC9_9BACT</name>
<feature type="compositionally biased region" description="Polar residues" evidence="2">
    <location>
        <begin position="43"/>
        <end position="72"/>
    </location>
</feature>
<dbReference type="GO" id="GO:0008236">
    <property type="term" value="F:serine-type peptidase activity"/>
    <property type="evidence" value="ECO:0007669"/>
    <property type="project" value="InterPro"/>
</dbReference>
<dbReference type="GO" id="GO:0006508">
    <property type="term" value="P:proteolysis"/>
    <property type="evidence" value="ECO:0007669"/>
    <property type="project" value="InterPro"/>
</dbReference>
<dbReference type="Proteomes" id="UP000319908">
    <property type="component" value="Unassembled WGS sequence"/>
</dbReference>
<evidence type="ECO:0000256" key="3">
    <source>
        <dbReference type="SAM" id="Phobius"/>
    </source>
</evidence>
<dbReference type="Pfam" id="PF00326">
    <property type="entry name" value="Peptidase_S9"/>
    <property type="match status" value="1"/>
</dbReference>
<keyword evidence="3" id="KW-0812">Transmembrane</keyword>
<dbReference type="RefSeq" id="WP_302120094.1">
    <property type="nucleotide sequence ID" value="NZ_SJPU01000003.1"/>
</dbReference>
<dbReference type="SUPFAM" id="SSF53474">
    <property type="entry name" value="alpha/beta-Hydrolases"/>
    <property type="match status" value="1"/>
</dbReference>
<keyword evidence="3" id="KW-1133">Transmembrane helix</keyword>
<dbReference type="AlphaFoldDB" id="A0A5C6BGC9"/>
<protein>
    <submittedName>
        <fullName evidence="5">Alpha/beta hydrolase family protein</fullName>
    </submittedName>
</protein>
<proteinExistence type="predicted"/>
<dbReference type="InterPro" id="IPR050261">
    <property type="entry name" value="FrsA_esterase"/>
</dbReference>
<dbReference type="PANTHER" id="PTHR22946">
    <property type="entry name" value="DIENELACTONE HYDROLASE DOMAIN-CONTAINING PROTEIN-RELATED"/>
    <property type="match status" value="1"/>
</dbReference>
<feature type="region of interest" description="Disordered" evidence="2">
    <location>
        <begin position="43"/>
        <end position="93"/>
    </location>
</feature>